<dbReference type="SUPFAM" id="SSF55874">
    <property type="entry name" value="ATPase domain of HSP90 chaperone/DNA topoisomerase II/histidine kinase"/>
    <property type="match status" value="1"/>
</dbReference>
<keyword evidence="1" id="KW-0472">Membrane</keyword>
<protein>
    <submittedName>
        <fullName evidence="3">Unannotated protein</fullName>
    </submittedName>
</protein>
<dbReference type="Pfam" id="PF02518">
    <property type="entry name" value="HATPase_c"/>
    <property type="match status" value="1"/>
</dbReference>
<feature type="transmembrane region" description="Helical" evidence="1">
    <location>
        <begin position="369"/>
        <end position="390"/>
    </location>
</feature>
<feature type="domain" description="Histidine kinase/HSP90-like ATPase" evidence="2">
    <location>
        <begin position="519"/>
        <end position="570"/>
    </location>
</feature>
<feature type="transmembrane region" description="Helical" evidence="1">
    <location>
        <begin position="132"/>
        <end position="154"/>
    </location>
</feature>
<feature type="transmembrane region" description="Helical" evidence="1">
    <location>
        <begin position="99"/>
        <end position="120"/>
    </location>
</feature>
<organism evidence="3">
    <name type="scientific">freshwater metagenome</name>
    <dbReference type="NCBI Taxonomy" id="449393"/>
    <lineage>
        <taxon>unclassified sequences</taxon>
        <taxon>metagenomes</taxon>
        <taxon>ecological metagenomes</taxon>
    </lineage>
</organism>
<feature type="transmembrane region" description="Helical" evidence="1">
    <location>
        <begin position="300"/>
        <end position="318"/>
    </location>
</feature>
<dbReference type="AlphaFoldDB" id="A0A6J6S4J8"/>
<feature type="transmembrane region" description="Helical" evidence="1">
    <location>
        <begin position="69"/>
        <end position="87"/>
    </location>
</feature>
<dbReference type="InterPro" id="IPR003594">
    <property type="entry name" value="HATPase_dom"/>
</dbReference>
<evidence type="ECO:0000259" key="2">
    <source>
        <dbReference type="Pfam" id="PF02518"/>
    </source>
</evidence>
<accession>A0A6J6S4J8</accession>
<gene>
    <name evidence="3" type="ORF">UFOPK2786_00103</name>
</gene>
<name>A0A6J6S4J8_9ZZZZ</name>
<reference evidence="3" key="1">
    <citation type="submission" date="2020-05" db="EMBL/GenBank/DDBJ databases">
        <authorList>
            <person name="Chiriac C."/>
            <person name="Salcher M."/>
            <person name="Ghai R."/>
            <person name="Kavagutti S V."/>
        </authorList>
    </citation>
    <scope>NUCLEOTIDE SEQUENCE</scope>
</reference>
<feature type="transmembrane region" description="Helical" evidence="1">
    <location>
        <begin position="330"/>
        <end position="349"/>
    </location>
</feature>
<dbReference type="EMBL" id="CAEZYW010000008">
    <property type="protein sequence ID" value="CAB4729754.1"/>
    <property type="molecule type" value="Genomic_DNA"/>
</dbReference>
<dbReference type="Gene3D" id="3.30.565.10">
    <property type="entry name" value="Histidine kinase-like ATPase, C-terminal domain"/>
    <property type="match status" value="1"/>
</dbReference>
<dbReference type="InterPro" id="IPR036890">
    <property type="entry name" value="HATPase_C_sf"/>
</dbReference>
<feature type="transmembrane region" description="Helical" evidence="1">
    <location>
        <begin position="277"/>
        <end position="294"/>
    </location>
</feature>
<proteinExistence type="predicted"/>
<keyword evidence="1" id="KW-0812">Transmembrane</keyword>
<feature type="transmembrane region" description="Helical" evidence="1">
    <location>
        <begin position="24"/>
        <end position="49"/>
    </location>
</feature>
<evidence type="ECO:0000313" key="3">
    <source>
        <dbReference type="EMBL" id="CAB4729754.1"/>
    </source>
</evidence>
<keyword evidence="1" id="KW-1133">Transmembrane helix</keyword>
<sequence>MRVTSQDIAPAASSSFGIPSRARLSVLLGSSTALSLPVIAAFFVVGYALSLSYLKLVIVESWLTAGIEALLTLIIPCGFLLIVRAVANRRGWEQPRVALVLVSLSVATLLRSPIGIIAVTEWEFVRSDEANPIGRVVISLFITLGISLTLGASVRLARERGEARAVLLAEQARLRELVEATDESLTQAESDLRGRASHLLEPTISEIRVLLQGGLSDAEARDVSARITEVVNEVVRPTSRELAASPTFVLRALDPQQPAVFKWLSDRLDVTRAIRPGWIMALGWLIITPGILIMGPDWRVLGASFLASLSIVLVLLGVKAIWPKGFRRMPAALGLGILAFIYVLSIWATQSIVEQVGDSAAGQAAWSTTSWRGLALWGVLAFLVSVLAMLDEHGRQNRASLAELNVELEEVLARLRREAWLLHRTVALAVHGPVQSALVSTAMRLSASDRTEDSINDARRRLDEALTAIEHDHHEVPSINDALADLTGLWTPVVQIKADVWPSAESRLAGNTGLRRCVIEICREAASNAIRHGRATALDISLIGMGETIVIRVSDDGDGVPSESIAGLGEAMLDDTCLRWSRLNRPDGGAELTAYVV</sequence>
<evidence type="ECO:0000256" key="1">
    <source>
        <dbReference type="SAM" id="Phobius"/>
    </source>
</evidence>